<keyword evidence="3" id="KW-0597">Phosphoprotein</keyword>
<evidence type="ECO:0000256" key="5">
    <source>
        <dbReference type="ARBA" id="ARBA00023159"/>
    </source>
</evidence>
<reference evidence="11" key="1">
    <citation type="journal article" date="2018" name="Nat. Microbiol.">
        <title>Leveraging single-cell genomics to expand the fungal tree of life.</title>
        <authorList>
            <person name="Ahrendt S.R."/>
            <person name="Quandt C.A."/>
            <person name="Ciobanu D."/>
            <person name="Clum A."/>
            <person name="Salamov A."/>
            <person name="Andreopoulos B."/>
            <person name="Cheng J.F."/>
            <person name="Woyke T."/>
            <person name="Pelin A."/>
            <person name="Henrissat B."/>
            <person name="Reynolds N.K."/>
            <person name="Benny G.L."/>
            <person name="Smith M.E."/>
            <person name="James T.Y."/>
            <person name="Grigoriev I.V."/>
        </authorList>
    </citation>
    <scope>NUCLEOTIDE SEQUENCE [LARGE SCALE GENOMIC DNA]</scope>
</reference>
<evidence type="ECO:0000256" key="7">
    <source>
        <dbReference type="ARBA" id="ARBA00023242"/>
    </source>
</evidence>
<sequence length="333" mass="34046">MDEGKPIPLVLGDSWTAATSEVKHFGFKYSVKPDGVNGPGKIHSTNGNQWKVQFEGAGGVMHNFSGKQNLTKDVECLLLWDPVKQTYVLERLDSNIVLTRTRKSAAPAAPKPLDLPGGGVDIVEDPVAPPPADGTTADDDGFDVDQELNSVLDEITFDADSEGGEEVEDVDLDLDFDGADGAAPDEIDHLLDDALGGVGDEEGGEEVEMESSPFPASGGVRDSAGDTQGVVTPRSLVGSESSGSGSGSGSSSGSDSEGPAAPPASGVSGSKNPRSGQNSPPTLTRTNSDESVQRRKIVSLSAQSDGSSSSSGSGTDDESSSGSGSSSSSDNEE</sequence>
<feature type="region of interest" description="Disordered" evidence="8">
    <location>
        <begin position="175"/>
        <end position="333"/>
    </location>
</feature>
<evidence type="ECO:0000256" key="4">
    <source>
        <dbReference type="ARBA" id="ARBA00023015"/>
    </source>
</evidence>
<keyword evidence="6" id="KW-0804">Transcription</keyword>
<dbReference type="GO" id="GO:0006368">
    <property type="term" value="P:transcription elongation by RNA polymerase II"/>
    <property type="evidence" value="ECO:0007669"/>
    <property type="project" value="InterPro"/>
</dbReference>
<feature type="compositionally biased region" description="Polar residues" evidence="8">
    <location>
        <begin position="271"/>
        <end position="286"/>
    </location>
</feature>
<dbReference type="GO" id="GO:0003711">
    <property type="term" value="F:transcription elongation factor activity"/>
    <property type="evidence" value="ECO:0007669"/>
    <property type="project" value="TreeGrafter"/>
</dbReference>
<dbReference type="EMBL" id="KZ995460">
    <property type="protein sequence ID" value="RKO90624.1"/>
    <property type="molecule type" value="Genomic_DNA"/>
</dbReference>
<dbReference type="InterPro" id="IPR019194">
    <property type="entry name" value="Tscrpt_elong_fac_Eaf_N"/>
</dbReference>
<evidence type="ECO:0000259" key="9">
    <source>
        <dbReference type="Pfam" id="PF09816"/>
    </source>
</evidence>
<dbReference type="Pfam" id="PF09816">
    <property type="entry name" value="EAF"/>
    <property type="match status" value="1"/>
</dbReference>
<dbReference type="PANTHER" id="PTHR15970">
    <property type="entry name" value="ELL-ASSOCIATED FACTOR EAF"/>
    <property type="match status" value="1"/>
</dbReference>
<dbReference type="GO" id="GO:0032783">
    <property type="term" value="C:super elongation complex"/>
    <property type="evidence" value="ECO:0007669"/>
    <property type="project" value="InterPro"/>
</dbReference>
<feature type="compositionally biased region" description="Low complexity" evidence="8">
    <location>
        <begin position="251"/>
        <end position="270"/>
    </location>
</feature>
<dbReference type="InterPro" id="IPR027093">
    <property type="entry name" value="EAF_fam"/>
</dbReference>
<accession>A0A4P9WDJ7</accession>
<dbReference type="PANTHER" id="PTHR15970:SF2">
    <property type="entry name" value="ELL-ASSOCIATED FACTOR EAF"/>
    <property type="match status" value="1"/>
</dbReference>
<evidence type="ECO:0000313" key="10">
    <source>
        <dbReference type="EMBL" id="RKO90624.1"/>
    </source>
</evidence>
<evidence type="ECO:0000256" key="8">
    <source>
        <dbReference type="SAM" id="MobiDB-lite"/>
    </source>
</evidence>
<evidence type="ECO:0000256" key="1">
    <source>
        <dbReference type="ARBA" id="ARBA00004123"/>
    </source>
</evidence>
<evidence type="ECO:0000256" key="3">
    <source>
        <dbReference type="ARBA" id="ARBA00022553"/>
    </source>
</evidence>
<gene>
    <name evidence="10" type="ORF">BDK51DRAFT_32866</name>
</gene>
<comment type="subcellular location">
    <subcellularLocation>
        <location evidence="1">Nucleus</location>
    </subcellularLocation>
</comment>
<dbReference type="AlphaFoldDB" id="A0A4P9WDJ7"/>
<comment type="similarity">
    <text evidence="2">Belongs to the EAF family.</text>
</comment>
<feature type="compositionally biased region" description="Acidic residues" evidence="8">
    <location>
        <begin position="199"/>
        <end position="209"/>
    </location>
</feature>
<evidence type="ECO:0000256" key="2">
    <source>
        <dbReference type="ARBA" id="ARBA00007798"/>
    </source>
</evidence>
<keyword evidence="7" id="KW-0539">Nucleus</keyword>
<evidence type="ECO:0000256" key="6">
    <source>
        <dbReference type="ARBA" id="ARBA00023163"/>
    </source>
</evidence>
<dbReference type="Proteomes" id="UP000269721">
    <property type="component" value="Unassembled WGS sequence"/>
</dbReference>
<protein>
    <recommendedName>
        <fullName evidence="9">Transcription elongation factor Eaf N-terminal domain-containing protein</fullName>
    </recommendedName>
</protein>
<name>A0A4P9WDJ7_9FUNG</name>
<feature type="domain" description="Transcription elongation factor Eaf N-terminal" evidence="9">
    <location>
        <begin position="8"/>
        <end position="103"/>
    </location>
</feature>
<feature type="compositionally biased region" description="Low complexity" evidence="8">
    <location>
        <begin position="304"/>
        <end position="333"/>
    </location>
</feature>
<proteinExistence type="inferred from homology"/>
<keyword evidence="4" id="KW-0805">Transcription regulation</keyword>
<keyword evidence="11" id="KW-1185">Reference proteome</keyword>
<evidence type="ECO:0000313" key="11">
    <source>
        <dbReference type="Proteomes" id="UP000269721"/>
    </source>
</evidence>
<keyword evidence="5" id="KW-0010">Activator</keyword>
<organism evidence="10 11">
    <name type="scientific">Blyttiomyces helicus</name>
    <dbReference type="NCBI Taxonomy" id="388810"/>
    <lineage>
        <taxon>Eukaryota</taxon>
        <taxon>Fungi</taxon>
        <taxon>Fungi incertae sedis</taxon>
        <taxon>Chytridiomycota</taxon>
        <taxon>Chytridiomycota incertae sedis</taxon>
        <taxon>Chytridiomycetes</taxon>
        <taxon>Chytridiomycetes incertae sedis</taxon>
        <taxon>Blyttiomyces</taxon>
    </lineage>
</organism>
<dbReference type="OrthoDB" id="125903at2759"/>